<dbReference type="GO" id="GO:0006629">
    <property type="term" value="P:lipid metabolic process"/>
    <property type="evidence" value="ECO:0007669"/>
    <property type="project" value="InterPro"/>
</dbReference>
<dbReference type="AlphaFoldDB" id="A0A1M6R7W6"/>
<evidence type="ECO:0000256" key="1">
    <source>
        <dbReference type="SAM" id="Phobius"/>
    </source>
</evidence>
<dbReference type="SUPFAM" id="SSF101307">
    <property type="entry name" value="YutG-like"/>
    <property type="match status" value="1"/>
</dbReference>
<dbReference type="Pfam" id="PF04608">
    <property type="entry name" value="PgpA"/>
    <property type="match status" value="1"/>
</dbReference>
<dbReference type="PANTHER" id="PTHR36305:SF1">
    <property type="entry name" value="PHOSPHATIDYLGLYCEROPHOSPHATASE A"/>
    <property type="match status" value="1"/>
</dbReference>
<feature type="transmembrane region" description="Helical" evidence="1">
    <location>
        <begin position="38"/>
        <end position="56"/>
    </location>
</feature>
<dbReference type="Proteomes" id="UP000189810">
    <property type="component" value="Chromosome I"/>
</dbReference>
<dbReference type="PANTHER" id="PTHR36305">
    <property type="entry name" value="PHOSPHATIDYLGLYCEROPHOSPHATASE A"/>
    <property type="match status" value="1"/>
</dbReference>
<dbReference type="GO" id="GO:0008962">
    <property type="term" value="F:phosphatidylglycerophosphatase activity"/>
    <property type="evidence" value="ECO:0007669"/>
    <property type="project" value="InterPro"/>
</dbReference>
<reference evidence="3 4" key="1">
    <citation type="submission" date="2016-11" db="EMBL/GenBank/DDBJ databases">
        <authorList>
            <person name="Jaros S."/>
            <person name="Januszkiewicz K."/>
            <person name="Wedrychowicz H."/>
        </authorList>
    </citation>
    <scope>NUCLEOTIDE SEQUENCE [LARGE SCALE GENOMIC DNA]</scope>
    <source>
        <strain evidence="3 4">DSM 19557</strain>
    </source>
</reference>
<keyword evidence="1" id="KW-0472">Membrane</keyword>
<gene>
    <name evidence="3" type="ORF">SAMN05444391_0545</name>
</gene>
<dbReference type="STRING" id="381751.SAMN05444391_0545"/>
<evidence type="ECO:0000313" key="4">
    <source>
        <dbReference type="Proteomes" id="UP000189810"/>
    </source>
</evidence>
<proteinExistence type="predicted"/>
<sequence>MFKELIATGFGIGKLGYAPGTLGTLLGTPLAYLFGYKTYLLLVFIVLFYPIAYTSVQDMLNRTREKDPEEVVVDEILGYLACFTFVEPSLRSMVLAFVLFRIFDVLKPFPINLFERFPGAHGVIADDLAAGFLVSGLLFFLIQ</sequence>
<protein>
    <submittedName>
        <fullName evidence="3">Phosphatidylglycerophosphatase A</fullName>
    </submittedName>
</protein>
<dbReference type="InterPro" id="IPR007686">
    <property type="entry name" value="YutG/PgpA"/>
</dbReference>
<feature type="transmembrane region" description="Helical" evidence="1">
    <location>
        <begin position="77"/>
        <end position="103"/>
    </location>
</feature>
<dbReference type="EMBL" id="LT670846">
    <property type="protein sequence ID" value="SHK28554.1"/>
    <property type="molecule type" value="Genomic_DNA"/>
</dbReference>
<organism evidence="3 4">
    <name type="scientific">Thermocrinis minervae</name>
    <dbReference type="NCBI Taxonomy" id="381751"/>
    <lineage>
        <taxon>Bacteria</taxon>
        <taxon>Pseudomonadati</taxon>
        <taxon>Aquificota</taxon>
        <taxon>Aquificia</taxon>
        <taxon>Aquificales</taxon>
        <taxon>Aquificaceae</taxon>
        <taxon>Thermocrinis</taxon>
    </lineage>
</organism>
<dbReference type="RefSeq" id="WP_079653709.1">
    <property type="nucleotide sequence ID" value="NZ_LT670846.1"/>
</dbReference>
<evidence type="ECO:0000313" key="3">
    <source>
        <dbReference type="EMBL" id="SHK28554.1"/>
    </source>
</evidence>
<accession>A0A1M6R7W6</accession>
<evidence type="ECO:0000259" key="2">
    <source>
        <dbReference type="Pfam" id="PF04608"/>
    </source>
</evidence>
<keyword evidence="1" id="KW-1133">Transmembrane helix</keyword>
<name>A0A1M6R7W6_9AQUI</name>
<dbReference type="CDD" id="cd06971">
    <property type="entry name" value="PgpA"/>
    <property type="match status" value="1"/>
</dbReference>
<dbReference type="InterPro" id="IPR036681">
    <property type="entry name" value="PgpA-like_sf"/>
</dbReference>
<feature type="transmembrane region" description="Helical" evidence="1">
    <location>
        <begin position="123"/>
        <end position="142"/>
    </location>
</feature>
<dbReference type="PIRSF" id="PIRSF006162">
    <property type="entry name" value="PgpA"/>
    <property type="match status" value="1"/>
</dbReference>
<dbReference type="OrthoDB" id="9804091at2"/>
<keyword evidence="1" id="KW-0812">Transmembrane</keyword>
<dbReference type="InterPro" id="IPR026037">
    <property type="entry name" value="PgpA"/>
</dbReference>
<keyword evidence="4" id="KW-1185">Reference proteome</keyword>
<feature type="domain" description="YutG/PgpA" evidence="2">
    <location>
        <begin position="5"/>
        <end position="141"/>
    </location>
</feature>